<dbReference type="Proteomes" id="UP001596549">
    <property type="component" value="Unassembled WGS sequence"/>
</dbReference>
<comment type="caution">
    <text evidence="9">The sequence shown here is derived from an EMBL/GenBank/DDBJ whole genome shotgun (WGS) entry which is preliminary data.</text>
</comment>
<dbReference type="PROSITE" id="PS50887">
    <property type="entry name" value="GGDEF"/>
    <property type="match status" value="1"/>
</dbReference>
<dbReference type="NCBIfam" id="TIGR00277">
    <property type="entry name" value="HDIG"/>
    <property type="match status" value="1"/>
</dbReference>
<dbReference type="PANTHER" id="PTHR43155">
    <property type="entry name" value="CYCLIC DI-GMP PHOSPHODIESTERASE PA4108-RELATED"/>
    <property type="match status" value="1"/>
</dbReference>
<dbReference type="InterPro" id="IPR003660">
    <property type="entry name" value="HAMP_dom"/>
</dbReference>
<dbReference type="EMBL" id="JBHTCP010000013">
    <property type="protein sequence ID" value="MFC7371641.1"/>
    <property type="molecule type" value="Genomic_DNA"/>
</dbReference>
<sequence>MLQQLSLPNRIVFMFSAAIFLTIAAVIAYDTYSLQRAVKETYVRQLEGITTTINGRYEESHSIQDVQQTFDYIKHREDKVLMLALHGPSEKDYSILASTNREKVGAAAPKELQPSFKDGKTLIAYLNTSTDRPLVRLVAPLTEDGVTIGAIELLLDSSEEQIIVQKQLQKSIVVGITTAFLLIFVLWWFIRRLLVEPLLQLQQAAKQVEEGKPYIPTSLKGSQEIVQVGKAFNEMVNKLELRYLESITDPLTGVYNSAYFKRVLNEEMAKAKKQGGSMVLLFCDVDNFKMLNDNEGHVYGDQVLKTIAETIRNNVRSSDVVCRYGGEEFVIILPDCSQSDGLKIAEDIRQMVAIYGSHSLLTPVTISIGLAAFPKDADEGTLVHMADRAMYAAKTNGKNLVVSASELSHYKEQEYNRRRTNSNWHLNTIVSLARAVEVKDSYTHSHSEMVSRYASAIASTMGLPDEEVKKVAVAGLLHDVGKVGIPDSILNKEGKLTEEEYAIMKDHPVLGFNILSSVEEFQDILSYVLYHHERPDGKGYPEQLREEAIPLGARIIAVADAFHSMVSQRPYRKKPLTIEMAVQELLRGRGSQFDKDVVDLFLPIIDEMKEESSQSAKEDVDVK</sequence>
<dbReference type="EC" id="2.7.7.65" evidence="9"/>
<organism evidence="9 10">
    <name type="scientific">Fictibacillus iocasae</name>
    <dbReference type="NCBI Taxonomy" id="2715437"/>
    <lineage>
        <taxon>Bacteria</taxon>
        <taxon>Bacillati</taxon>
        <taxon>Bacillota</taxon>
        <taxon>Bacilli</taxon>
        <taxon>Bacillales</taxon>
        <taxon>Fictibacillaceae</taxon>
        <taxon>Fictibacillus</taxon>
    </lineage>
</organism>
<feature type="transmembrane region" description="Helical" evidence="4">
    <location>
        <begin position="12"/>
        <end position="29"/>
    </location>
</feature>
<dbReference type="SUPFAM" id="SSF109604">
    <property type="entry name" value="HD-domain/PDEase-like"/>
    <property type="match status" value="1"/>
</dbReference>
<evidence type="ECO:0000256" key="4">
    <source>
        <dbReference type="SAM" id="Phobius"/>
    </source>
</evidence>
<reference evidence="10" key="1">
    <citation type="journal article" date="2019" name="Int. J. Syst. Evol. Microbiol.">
        <title>The Global Catalogue of Microorganisms (GCM) 10K type strain sequencing project: providing services to taxonomists for standard genome sequencing and annotation.</title>
        <authorList>
            <consortium name="The Broad Institute Genomics Platform"/>
            <consortium name="The Broad Institute Genome Sequencing Center for Infectious Disease"/>
            <person name="Wu L."/>
            <person name="Ma J."/>
        </authorList>
    </citation>
    <scope>NUCLEOTIDE SEQUENCE [LARGE SCALE GENOMIC DNA]</scope>
    <source>
        <strain evidence="10">NBRC 106396</strain>
    </source>
</reference>
<evidence type="ECO:0000259" key="6">
    <source>
        <dbReference type="PROSITE" id="PS50887"/>
    </source>
</evidence>
<protein>
    <submittedName>
        <fullName evidence="9">Diguanylate cyclase</fullName>
        <ecNumber evidence="9">2.7.7.65</ecNumber>
    </submittedName>
</protein>
<dbReference type="NCBIfam" id="TIGR00254">
    <property type="entry name" value="GGDEF"/>
    <property type="match status" value="1"/>
</dbReference>
<dbReference type="PROSITE" id="PS50885">
    <property type="entry name" value="HAMP"/>
    <property type="match status" value="1"/>
</dbReference>
<dbReference type="SUPFAM" id="SSF55073">
    <property type="entry name" value="Nucleotide cyclase"/>
    <property type="match status" value="1"/>
</dbReference>
<dbReference type="CDD" id="cd01949">
    <property type="entry name" value="GGDEF"/>
    <property type="match status" value="1"/>
</dbReference>
<dbReference type="PANTHER" id="PTHR43155:SF2">
    <property type="entry name" value="CYCLIC DI-GMP PHOSPHODIESTERASE PA4108"/>
    <property type="match status" value="1"/>
</dbReference>
<accession>A0ABW2NSK6</accession>
<dbReference type="Pfam" id="PF00990">
    <property type="entry name" value="GGDEF"/>
    <property type="match status" value="1"/>
</dbReference>
<dbReference type="Gene3D" id="6.10.340.10">
    <property type="match status" value="1"/>
</dbReference>
<evidence type="ECO:0000256" key="2">
    <source>
        <dbReference type="ARBA" id="ARBA00022475"/>
    </source>
</evidence>
<dbReference type="InterPro" id="IPR037522">
    <property type="entry name" value="HD_GYP_dom"/>
</dbReference>
<feature type="domain" description="GGDEF" evidence="6">
    <location>
        <begin position="276"/>
        <end position="406"/>
    </location>
</feature>
<keyword evidence="4" id="KW-0812">Transmembrane</keyword>
<keyword evidence="2" id="KW-1003">Cell membrane</keyword>
<keyword evidence="9" id="KW-0808">Transferase</keyword>
<keyword evidence="10" id="KW-1185">Reference proteome</keyword>
<feature type="domain" description="HAMP" evidence="5">
    <location>
        <begin position="192"/>
        <end position="244"/>
    </location>
</feature>
<evidence type="ECO:0000259" key="7">
    <source>
        <dbReference type="PROSITE" id="PS51831"/>
    </source>
</evidence>
<dbReference type="Gene3D" id="3.30.70.270">
    <property type="match status" value="1"/>
</dbReference>
<evidence type="ECO:0000256" key="3">
    <source>
        <dbReference type="ARBA" id="ARBA00023136"/>
    </source>
</evidence>
<dbReference type="PROSITE" id="PS51832">
    <property type="entry name" value="HD_GYP"/>
    <property type="match status" value="1"/>
</dbReference>
<dbReference type="Pfam" id="PF13487">
    <property type="entry name" value="HD_5"/>
    <property type="match status" value="1"/>
</dbReference>
<dbReference type="InterPro" id="IPR029787">
    <property type="entry name" value="Nucleotide_cyclase"/>
</dbReference>
<dbReference type="SMART" id="SM00304">
    <property type="entry name" value="HAMP"/>
    <property type="match status" value="1"/>
</dbReference>
<dbReference type="InterPro" id="IPR000160">
    <property type="entry name" value="GGDEF_dom"/>
</dbReference>
<keyword evidence="4" id="KW-1133">Transmembrane helix</keyword>
<dbReference type="InterPro" id="IPR006675">
    <property type="entry name" value="HDIG_dom"/>
</dbReference>
<dbReference type="RefSeq" id="WP_379748395.1">
    <property type="nucleotide sequence ID" value="NZ_JBHTCP010000013.1"/>
</dbReference>
<feature type="domain" description="HD" evidence="7">
    <location>
        <begin position="443"/>
        <end position="565"/>
    </location>
</feature>
<evidence type="ECO:0000313" key="9">
    <source>
        <dbReference type="EMBL" id="MFC7371641.1"/>
    </source>
</evidence>
<dbReference type="InterPro" id="IPR043128">
    <property type="entry name" value="Rev_trsase/Diguanyl_cyclase"/>
</dbReference>
<name>A0ABW2NSK6_9BACL</name>
<dbReference type="CDD" id="cd06225">
    <property type="entry name" value="HAMP"/>
    <property type="match status" value="1"/>
</dbReference>
<feature type="domain" description="HD-GYP" evidence="8">
    <location>
        <begin position="421"/>
        <end position="617"/>
    </location>
</feature>
<keyword evidence="9" id="KW-0548">Nucleotidyltransferase</keyword>
<evidence type="ECO:0000259" key="8">
    <source>
        <dbReference type="PROSITE" id="PS51832"/>
    </source>
</evidence>
<comment type="subcellular location">
    <subcellularLocation>
        <location evidence="1">Cell membrane</location>
    </subcellularLocation>
</comment>
<dbReference type="SMART" id="SM00471">
    <property type="entry name" value="HDc"/>
    <property type="match status" value="1"/>
</dbReference>
<dbReference type="Gene3D" id="1.10.3210.10">
    <property type="entry name" value="Hypothetical protein af1432"/>
    <property type="match status" value="1"/>
</dbReference>
<gene>
    <name evidence="9" type="ORF">ACFQPF_08125</name>
</gene>
<dbReference type="InterPro" id="IPR003607">
    <property type="entry name" value="HD/PDEase_dom"/>
</dbReference>
<dbReference type="SMART" id="SM00267">
    <property type="entry name" value="GGDEF"/>
    <property type="match status" value="1"/>
</dbReference>
<dbReference type="Pfam" id="PF00672">
    <property type="entry name" value="HAMP"/>
    <property type="match status" value="1"/>
</dbReference>
<keyword evidence="3 4" id="KW-0472">Membrane</keyword>
<dbReference type="GO" id="GO:0052621">
    <property type="term" value="F:diguanylate cyclase activity"/>
    <property type="evidence" value="ECO:0007669"/>
    <property type="project" value="UniProtKB-EC"/>
</dbReference>
<evidence type="ECO:0000313" key="10">
    <source>
        <dbReference type="Proteomes" id="UP001596549"/>
    </source>
</evidence>
<dbReference type="CDD" id="cd00077">
    <property type="entry name" value="HDc"/>
    <property type="match status" value="1"/>
</dbReference>
<dbReference type="InterPro" id="IPR006674">
    <property type="entry name" value="HD_domain"/>
</dbReference>
<evidence type="ECO:0000259" key="5">
    <source>
        <dbReference type="PROSITE" id="PS50885"/>
    </source>
</evidence>
<feature type="transmembrane region" description="Helical" evidence="4">
    <location>
        <begin position="172"/>
        <end position="190"/>
    </location>
</feature>
<proteinExistence type="predicted"/>
<dbReference type="PROSITE" id="PS51831">
    <property type="entry name" value="HD"/>
    <property type="match status" value="1"/>
</dbReference>
<evidence type="ECO:0000256" key="1">
    <source>
        <dbReference type="ARBA" id="ARBA00004236"/>
    </source>
</evidence>